<organism evidence="1">
    <name type="scientific">uncultured Eubacteriales bacterium</name>
    <dbReference type="NCBI Taxonomy" id="172733"/>
    <lineage>
        <taxon>Bacteria</taxon>
        <taxon>Bacillati</taxon>
        <taxon>Bacillota</taxon>
        <taxon>Clostridia</taxon>
        <taxon>Eubacteriales</taxon>
        <taxon>environmental samples</taxon>
    </lineage>
</organism>
<reference evidence="1" key="1">
    <citation type="submission" date="2016-04" db="EMBL/GenBank/DDBJ databases">
        <authorList>
            <person name="Evans L.H."/>
            <person name="Alamgir A."/>
            <person name="Owens N."/>
            <person name="Weber N.D."/>
            <person name="Virtaneva K."/>
            <person name="Barbian K."/>
            <person name="Babar A."/>
            <person name="Rosenke K."/>
        </authorList>
    </citation>
    <scope>NUCLEOTIDE SEQUENCE</scope>
    <source>
        <strain evidence="1">86</strain>
    </source>
</reference>
<protein>
    <submittedName>
        <fullName evidence="1">Uncharacterized protein</fullName>
    </submittedName>
</protein>
<accession>A0A212JTR0</accession>
<gene>
    <name evidence="1" type="ORF">KL86CLO1_11700</name>
</gene>
<dbReference type="EMBL" id="FLUN01000001">
    <property type="protein sequence ID" value="SBW02819.1"/>
    <property type="molecule type" value="Genomic_DNA"/>
</dbReference>
<sequence>MAKCCVLIEKLVLILKMTLATKSLGYSESSCLVKKRVSAFIRFGVRKNISTPPIISARPCMPYRSSPILKLK</sequence>
<name>A0A212JTR0_9FIRM</name>
<proteinExistence type="predicted"/>
<dbReference type="AlphaFoldDB" id="A0A212JTR0"/>
<evidence type="ECO:0000313" key="1">
    <source>
        <dbReference type="EMBL" id="SBW02819.1"/>
    </source>
</evidence>